<protein>
    <recommendedName>
        <fullName evidence="9">HIT-type domain-containing protein</fullName>
    </recommendedName>
</protein>
<feature type="domain" description="HIT-type" evidence="9">
    <location>
        <begin position="132"/>
        <end position="165"/>
    </location>
</feature>
<dbReference type="InterPro" id="IPR007529">
    <property type="entry name" value="Znf_HIT"/>
</dbReference>
<dbReference type="GO" id="GO:0070761">
    <property type="term" value="C:pre-snoRNP complex"/>
    <property type="evidence" value="ECO:0007669"/>
    <property type="project" value="TreeGrafter"/>
</dbReference>
<feature type="region of interest" description="Disordered" evidence="8">
    <location>
        <begin position="14"/>
        <end position="89"/>
    </location>
</feature>
<keyword evidence="4" id="KW-0862">Zinc</keyword>
<dbReference type="EMBL" id="CYKH01000207">
    <property type="protein sequence ID" value="CUE87942.1"/>
    <property type="molecule type" value="Genomic_DNA"/>
</dbReference>
<dbReference type="VEuPathDB" id="TriTrypDB:BSAL_56990"/>
<keyword evidence="1" id="KW-0597">Phosphoprotein</keyword>
<dbReference type="CDD" id="cd23023">
    <property type="entry name" value="zf-HIT_BCD1"/>
    <property type="match status" value="1"/>
</dbReference>
<evidence type="ECO:0000256" key="2">
    <source>
        <dbReference type="ARBA" id="ARBA00022723"/>
    </source>
</evidence>
<keyword evidence="2" id="KW-0479">Metal-binding</keyword>
<dbReference type="OrthoDB" id="272357at2759"/>
<dbReference type="GO" id="GO:0000492">
    <property type="term" value="P:box C/D snoRNP assembly"/>
    <property type="evidence" value="ECO:0007669"/>
    <property type="project" value="TreeGrafter"/>
</dbReference>
<proteinExistence type="inferred from homology"/>
<keyword evidence="11" id="KW-1185">Reference proteome</keyword>
<evidence type="ECO:0000259" key="9">
    <source>
        <dbReference type="PROSITE" id="PS51083"/>
    </source>
</evidence>
<dbReference type="Gene3D" id="3.30.60.190">
    <property type="match status" value="1"/>
</dbReference>
<evidence type="ECO:0000256" key="1">
    <source>
        <dbReference type="ARBA" id="ARBA00022553"/>
    </source>
</evidence>
<evidence type="ECO:0000256" key="6">
    <source>
        <dbReference type="ARBA" id="ARBA00049654"/>
    </source>
</evidence>
<dbReference type="InterPro" id="IPR051639">
    <property type="entry name" value="BCD1"/>
</dbReference>
<reference evidence="11" key="1">
    <citation type="submission" date="2015-09" db="EMBL/GenBank/DDBJ databases">
        <authorList>
            <consortium name="Pathogen Informatics"/>
        </authorList>
    </citation>
    <scope>NUCLEOTIDE SEQUENCE [LARGE SCALE GENOMIC DNA]</scope>
    <source>
        <strain evidence="11">Lake Konstanz</strain>
    </source>
</reference>
<feature type="compositionally biased region" description="Basic and acidic residues" evidence="8">
    <location>
        <begin position="52"/>
        <end position="77"/>
    </location>
</feature>
<name>A0A0S4IP59_BODSA</name>
<evidence type="ECO:0000256" key="4">
    <source>
        <dbReference type="ARBA" id="ARBA00022833"/>
    </source>
</evidence>
<dbReference type="PANTHER" id="PTHR13483:SF3">
    <property type="entry name" value="BOX C_D SNORNA PROTEIN 1"/>
    <property type="match status" value="1"/>
</dbReference>
<dbReference type="AlphaFoldDB" id="A0A0S4IP59"/>
<evidence type="ECO:0000256" key="8">
    <source>
        <dbReference type="SAM" id="MobiDB-lite"/>
    </source>
</evidence>
<evidence type="ECO:0000313" key="11">
    <source>
        <dbReference type="Proteomes" id="UP000051952"/>
    </source>
</evidence>
<dbReference type="GO" id="GO:0048254">
    <property type="term" value="P:snoRNA localization"/>
    <property type="evidence" value="ECO:0007669"/>
    <property type="project" value="TreeGrafter"/>
</dbReference>
<dbReference type="Pfam" id="PF04438">
    <property type="entry name" value="zf-HIT"/>
    <property type="match status" value="1"/>
</dbReference>
<dbReference type="PROSITE" id="PS51083">
    <property type="entry name" value="ZF_HIT"/>
    <property type="match status" value="1"/>
</dbReference>
<comment type="similarity">
    <text evidence="6">Belongs to the BCD1 family.</text>
</comment>
<evidence type="ECO:0000313" key="10">
    <source>
        <dbReference type="EMBL" id="CUE87942.1"/>
    </source>
</evidence>
<feature type="region of interest" description="Disordered" evidence="8">
    <location>
        <begin position="345"/>
        <end position="374"/>
    </location>
</feature>
<dbReference type="GO" id="GO:0005634">
    <property type="term" value="C:nucleus"/>
    <property type="evidence" value="ECO:0007669"/>
    <property type="project" value="TreeGrafter"/>
</dbReference>
<dbReference type="PANTHER" id="PTHR13483">
    <property type="entry name" value="BOX C_D SNORNA PROTEIN 1-RELATED"/>
    <property type="match status" value="1"/>
</dbReference>
<gene>
    <name evidence="10" type="ORF">BSAL_56990</name>
</gene>
<dbReference type="GO" id="GO:0008270">
    <property type="term" value="F:zinc ion binding"/>
    <property type="evidence" value="ECO:0007669"/>
    <property type="project" value="UniProtKB-UniRule"/>
</dbReference>
<dbReference type="InterPro" id="IPR057721">
    <property type="entry name" value="BCD1_alpha/beta"/>
</dbReference>
<evidence type="ECO:0000256" key="3">
    <source>
        <dbReference type="ARBA" id="ARBA00022771"/>
    </source>
</evidence>
<dbReference type="GO" id="GO:0000463">
    <property type="term" value="P:maturation of LSU-rRNA from tricistronic rRNA transcript (SSU-rRNA, 5.8S rRNA, LSU-rRNA)"/>
    <property type="evidence" value="ECO:0007669"/>
    <property type="project" value="TreeGrafter"/>
</dbReference>
<dbReference type="Proteomes" id="UP000051952">
    <property type="component" value="Unassembled WGS sequence"/>
</dbReference>
<organism evidence="10 11">
    <name type="scientific">Bodo saltans</name>
    <name type="common">Flagellated protozoan</name>
    <dbReference type="NCBI Taxonomy" id="75058"/>
    <lineage>
        <taxon>Eukaryota</taxon>
        <taxon>Discoba</taxon>
        <taxon>Euglenozoa</taxon>
        <taxon>Kinetoplastea</taxon>
        <taxon>Metakinetoplastina</taxon>
        <taxon>Eubodonida</taxon>
        <taxon>Bodonidae</taxon>
        <taxon>Bodo</taxon>
    </lineage>
</organism>
<sequence>MMPLFFCEYQEVRQSMSAAQETGMPPPASRGLRSKSSREENEDNSSSAHSSPDQRARDLGMHRRRQRDNYENEDHSSGSDVDEERDHTMSVTCALSEALTYDITAQRAIGVSPANEDSSDDANTLQKKEASCCVCGDKAQYTCPGCKKRTCSLTCVRMHKAHDKCSGERNVTGPVPLAEFSDAQLRRDYHFLEDCRRVADVAASRRPKDGFHYSYHALPPPLYALRESAKIRGVLLQLISEGLRKRDVNATRYDKRTDTITWHVEFRFVCNIDAFLDGSDAGTMGPATVQGLRLHKNFMVSTNWGNERHLLGDVLSACARVNPKMPLFHIRRGYSRASRWVTGGDLQARSKRTRPNGNSGAGDEGVAQLASHGGEVAESVSEPVEVKICEATPALVPLSESDPSHHAQDEDEAPMTAAAMLANTNVKRFLDECGGIGGHVEEVARLAEPLAQYMKGYLEVRCEVLLDACDKKNLLKGLKEQHASLLESAKLEQRLRLFLW</sequence>
<keyword evidence="3 7" id="KW-0863">Zinc-finger</keyword>
<dbReference type="SUPFAM" id="SSF144232">
    <property type="entry name" value="HIT/MYND zinc finger-like"/>
    <property type="match status" value="1"/>
</dbReference>
<dbReference type="Pfam" id="PF25790">
    <property type="entry name" value="BCD1"/>
    <property type="match status" value="1"/>
</dbReference>
<evidence type="ECO:0000256" key="5">
    <source>
        <dbReference type="ARBA" id="ARBA00049598"/>
    </source>
</evidence>
<evidence type="ECO:0000256" key="7">
    <source>
        <dbReference type="PROSITE-ProRule" id="PRU00453"/>
    </source>
</evidence>
<accession>A0A0S4IP59</accession>
<comment type="function">
    <text evidence="5">Required for box C/D snoRNAs accumulation involved in snoRNA processing, snoRNA transport to the nucleolus and ribosome biogenesis.</text>
</comment>